<keyword evidence="3" id="KW-0597">Phosphoprotein</keyword>
<organism evidence="10 11">
    <name type="scientific">Mucilaginibacter calamicampi</name>
    <dbReference type="NCBI Taxonomy" id="1302352"/>
    <lineage>
        <taxon>Bacteria</taxon>
        <taxon>Pseudomonadati</taxon>
        <taxon>Bacteroidota</taxon>
        <taxon>Sphingobacteriia</taxon>
        <taxon>Sphingobacteriales</taxon>
        <taxon>Sphingobacteriaceae</taxon>
        <taxon>Mucilaginibacter</taxon>
    </lineage>
</organism>
<dbReference type="EMBL" id="JBHTHU010000005">
    <property type="protein sequence ID" value="MFD0750287.1"/>
    <property type="molecule type" value="Genomic_DNA"/>
</dbReference>
<feature type="domain" description="PAC" evidence="9">
    <location>
        <begin position="480"/>
        <end position="532"/>
    </location>
</feature>
<dbReference type="Gene3D" id="1.10.287.130">
    <property type="match status" value="1"/>
</dbReference>
<evidence type="ECO:0000313" key="10">
    <source>
        <dbReference type="EMBL" id="MFD0750287.1"/>
    </source>
</evidence>
<dbReference type="PROSITE" id="PS50112">
    <property type="entry name" value="PAS"/>
    <property type="match status" value="4"/>
</dbReference>
<dbReference type="InterPro" id="IPR013655">
    <property type="entry name" value="PAS_fold_3"/>
</dbReference>
<evidence type="ECO:0000256" key="1">
    <source>
        <dbReference type="ARBA" id="ARBA00000085"/>
    </source>
</evidence>
<dbReference type="InterPro" id="IPR035965">
    <property type="entry name" value="PAS-like_dom_sf"/>
</dbReference>
<dbReference type="SMART" id="SM00388">
    <property type="entry name" value="HisKA"/>
    <property type="match status" value="1"/>
</dbReference>
<evidence type="ECO:0000259" key="9">
    <source>
        <dbReference type="PROSITE" id="PS50113"/>
    </source>
</evidence>
<evidence type="ECO:0000313" key="11">
    <source>
        <dbReference type="Proteomes" id="UP001596958"/>
    </source>
</evidence>
<dbReference type="InterPro" id="IPR003661">
    <property type="entry name" value="HisK_dim/P_dom"/>
</dbReference>
<proteinExistence type="predicted"/>
<dbReference type="SMART" id="SM00086">
    <property type="entry name" value="PAC"/>
    <property type="match status" value="4"/>
</dbReference>
<evidence type="ECO:0000256" key="2">
    <source>
        <dbReference type="ARBA" id="ARBA00012438"/>
    </source>
</evidence>
<reference evidence="11" key="1">
    <citation type="journal article" date="2019" name="Int. J. Syst. Evol. Microbiol.">
        <title>The Global Catalogue of Microorganisms (GCM) 10K type strain sequencing project: providing services to taxonomists for standard genome sequencing and annotation.</title>
        <authorList>
            <consortium name="The Broad Institute Genomics Platform"/>
            <consortium name="The Broad Institute Genome Sequencing Center for Infectious Disease"/>
            <person name="Wu L."/>
            <person name="Ma J."/>
        </authorList>
    </citation>
    <scope>NUCLEOTIDE SEQUENCE [LARGE SCALE GENOMIC DNA]</scope>
    <source>
        <strain evidence="11">CCUG 63418</strain>
    </source>
</reference>
<dbReference type="PROSITE" id="PS50113">
    <property type="entry name" value="PAC"/>
    <property type="match status" value="3"/>
</dbReference>
<dbReference type="Proteomes" id="UP001596958">
    <property type="component" value="Unassembled WGS sequence"/>
</dbReference>
<dbReference type="InterPro" id="IPR005467">
    <property type="entry name" value="His_kinase_dom"/>
</dbReference>
<dbReference type="SMART" id="SM00387">
    <property type="entry name" value="HATPase_c"/>
    <property type="match status" value="1"/>
</dbReference>
<dbReference type="InterPro" id="IPR000700">
    <property type="entry name" value="PAS-assoc_C"/>
</dbReference>
<dbReference type="SUPFAM" id="SSF55785">
    <property type="entry name" value="PYP-like sensor domain (PAS domain)"/>
    <property type="match status" value="5"/>
</dbReference>
<gene>
    <name evidence="10" type="ORF">ACFQZS_09055</name>
</gene>
<dbReference type="EC" id="2.7.13.3" evidence="2"/>
<dbReference type="InterPro" id="IPR036097">
    <property type="entry name" value="HisK_dim/P_sf"/>
</dbReference>
<feature type="coiled-coil region" evidence="6">
    <location>
        <begin position="517"/>
        <end position="544"/>
    </location>
</feature>
<evidence type="ECO:0000256" key="6">
    <source>
        <dbReference type="SAM" id="Coils"/>
    </source>
</evidence>
<dbReference type="InterPro" id="IPR052162">
    <property type="entry name" value="Sensor_kinase/Photoreceptor"/>
</dbReference>
<protein>
    <recommendedName>
        <fullName evidence="2">histidine kinase</fullName>
        <ecNumber evidence="2">2.7.13.3</ecNumber>
    </recommendedName>
</protein>
<evidence type="ECO:0000256" key="4">
    <source>
        <dbReference type="ARBA" id="ARBA00022679"/>
    </source>
</evidence>
<dbReference type="Gene3D" id="2.10.70.100">
    <property type="match status" value="1"/>
</dbReference>
<feature type="domain" description="PAS" evidence="8">
    <location>
        <begin position="165"/>
        <end position="195"/>
    </location>
</feature>
<dbReference type="PANTHER" id="PTHR43304:SF1">
    <property type="entry name" value="PAC DOMAIN-CONTAINING PROTEIN"/>
    <property type="match status" value="1"/>
</dbReference>
<dbReference type="InterPro" id="IPR004358">
    <property type="entry name" value="Sig_transdc_His_kin-like_C"/>
</dbReference>
<feature type="domain" description="PAS" evidence="8">
    <location>
        <begin position="540"/>
        <end position="610"/>
    </location>
</feature>
<dbReference type="Pfam" id="PF13426">
    <property type="entry name" value="PAS_9"/>
    <property type="match status" value="2"/>
</dbReference>
<sequence>MAKTNEPAKYRNQPTSDSIIGNDKTFRKLIENSYSGIALLNRDLETIYRSPSAERINGWTLTDRMKSTTDELIHPDDKEMVYSVLRDVLQSHDIPKRCVFRSRHYNGHYIWIECAFTNMFHEPDVNGIVCNFIDITSQKLAEIELQKTVNELCAYKYALDEAAIVAITDQKGKIIHVNSNFCKISKYSKQELIGQDHRIINSSQHEKEYIRNLWVTIANGHIWKGELKNKAKDGSYYWVDTTIVPFLNDDGKPYQYIAIRSDITQRKKEESHLRLLESVITNTTDAVLITEAESSDEGGPRVIYANNAFTEMTGYTSEEIIGKTPRMLQGEKSDKQELDRLGVAMRQFEPCEITIIKYKKSGEEFWVNFSVSPVVDEQGNHTHFISIERDITERKKSEQQIAQLNERFTLISKATNDALFEWNFDKKEIWWSESNFNIFGFDPNKPIPPREEWLAKLTPESQQVITETVKNILQNSLNNWQYEVDYHKSDGTLGTLLSRGFVIRNEQGAAKRMLGSYQDITQQKNEERQRLDLAEAVAASLTERNTILESIGDAFFALDKNWVVTYWNKTAESAVLKTKEEAMGRNLWDVFPDALDSKSYKHYHEAIATQQSAHFEDYYKATGKWYEVSAYPSASGLSVYFKDITERKTSFIKLNELNQNLEKQAKDLAVSNAELEQFAYVASHDLQEPLRMVTGFLTQLEKKYGTIIDDRGKQYIHFAVDGAKRMRQIILDLLEFSRVGRAEDAYESVDIAKLINDTIALYRKQIEDTGAVIVVDNLPVIQTLRVPLRQVFQNLISNALKYQSNGNPARVKISFEEDQSYWKFAVVDNGIGIDSEYFDKIFIIFQRLHNKDEYSGTGMGLAVTKKIVESLGGRIWVESEEGNGSTFYFTIAKTDKP</sequence>
<dbReference type="PRINTS" id="PR00344">
    <property type="entry name" value="BCTRLSENSOR"/>
</dbReference>
<dbReference type="NCBIfam" id="TIGR00229">
    <property type="entry name" value="sensory_box"/>
    <property type="match status" value="4"/>
</dbReference>
<dbReference type="Pfam" id="PF02518">
    <property type="entry name" value="HATPase_c"/>
    <property type="match status" value="1"/>
</dbReference>
<keyword evidence="4" id="KW-0808">Transferase</keyword>
<dbReference type="Gene3D" id="3.30.565.10">
    <property type="entry name" value="Histidine kinase-like ATPase, C-terminal domain"/>
    <property type="match status" value="1"/>
</dbReference>
<feature type="domain" description="PAC" evidence="9">
    <location>
        <begin position="349"/>
        <end position="403"/>
    </location>
</feature>
<evidence type="ECO:0000256" key="5">
    <source>
        <dbReference type="ARBA" id="ARBA00022777"/>
    </source>
</evidence>
<accession>A0ABW2YVA2</accession>
<dbReference type="InterPro" id="IPR036890">
    <property type="entry name" value="HATPase_C_sf"/>
</dbReference>
<evidence type="ECO:0000256" key="3">
    <source>
        <dbReference type="ARBA" id="ARBA00022553"/>
    </source>
</evidence>
<dbReference type="CDD" id="cd00082">
    <property type="entry name" value="HisKA"/>
    <property type="match status" value="1"/>
</dbReference>
<dbReference type="CDD" id="cd00130">
    <property type="entry name" value="PAS"/>
    <property type="match status" value="5"/>
</dbReference>
<dbReference type="PROSITE" id="PS50109">
    <property type="entry name" value="HIS_KIN"/>
    <property type="match status" value="1"/>
</dbReference>
<dbReference type="RefSeq" id="WP_377099413.1">
    <property type="nucleotide sequence ID" value="NZ_JBHTHU010000005.1"/>
</dbReference>
<feature type="domain" description="PAS" evidence="8">
    <location>
        <begin position="22"/>
        <end position="92"/>
    </location>
</feature>
<evidence type="ECO:0000259" key="7">
    <source>
        <dbReference type="PROSITE" id="PS50109"/>
    </source>
</evidence>
<dbReference type="Pfam" id="PF08448">
    <property type="entry name" value="PAS_4"/>
    <property type="match status" value="1"/>
</dbReference>
<keyword evidence="6" id="KW-0175">Coiled coil</keyword>
<dbReference type="InterPro" id="IPR003594">
    <property type="entry name" value="HATPase_dom"/>
</dbReference>
<name>A0ABW2YVA2_9SPHI</name>
<dbReference type="PANTHER" id="PTHR43304">
    <property type="entry name" value="PHYTOCHROME-LIKE PROTEIN CPH1"/>
    <property type="match status" value="1"/>
</dbReference>
<dbReference type="InterPro" id="IPR013656">
    <property type="entry name" value="PAS_4"/>
</dbReference>
<dbReference type="Pfam" id="PF08447">
    <property type="entry name" value="PAS_3"/>
    <property type="match status" value="2"/>
</dbReference>
<feature type="domain" description="PAS" evidence="8">
    <location>
        <begin position="272"/>
        <end position="324"/>
    </location>
</feature>
<dbReference type="SUPFAM" id="SSF55874">
    <property type="entry name" value="ATPase domain of HSP90 chaperone/DNA topoisomerase II/histidine kinase"/>
    <property type="match status" value="1"/>
</dbReference>
<dbReference type="SMART" id="SM00091">
    <property type="entry name" value="PAS"/>
    <property type="match status" value="5"/>
</dbReference>
<feature type="domain" description="PAC" evidence="9">
    <location>
        <begin position="223"/>
        <end position="275"/>
    </location>
</feature>
<comment type="caution">
    <text evidence="10">The sequence shown here is derived from an EMBL/GenBank/DDBJ whole genome shotgun (WGS) entry which is preliminary data.</text>
</comment>
<keyword evidence="5" id="KW-0418">Kinase</keyword>
<dbReference type="SUPFAM" id="SSF47384">
    <property type="entry name" value="Homodimeric domain of signal transducing histidine kinase"/>
    <property type="match status" value="1"/>
</dbReference>
<dbReference type="InterPro" id="IPR001610">
    <property type="entry name" value="PAC"/>
</dbReference>
<keyword evidence="11" id="KW-1185">Reference proteome</keyword>
<dbReference type="Gene3D" id="3.30.450.20">
    <property type="entry name" value="PAS domain"/>
    <property type="match status" value="5"/>
</dbReference>
<dbReference type="InterPro" id="IPR000014">
    <property type="entry name" value="PAS"/>
</dbReference>
<dbReference type="Pfam" id="PF00512">
    <property type="entry name" value="HisKA"/>
    <property type="match status" value="1"/>
</dbReference>
<comment type="catalytic activity">
    <reaction evidence="1">
        <text>ATP + protein L-histidine = ADP + protein N-phospho-L-histidine.</text>
        <dbReference type="EC" id="2.7.13.3"/>
    </reaction>
</comment>
<evidence type="ECO:0000259" key="8">
    <source>
        <dbReference type="PROSITE" id="PS50112"/>
    </source>
</evidence>
<feature type="domain" description="Histidine kinase" evidence="7">
    <location>
        <begin position="681"/>
        <end position="895"/>
    </location>
</feature>